<name>A0A161I6F3_ANAPH</name>
<organism evidence="1 2">
    <name type="scientific">Anaplasma phagocytophilum str. Norway variant2</name>
    <dbReference type="NCBI Taxonomy" id="1392507"/>
    <lineage>
        <taxon>Bacteria</taxon>
        <taxon>Pseudomonadati</taxon>
        <taxon>Pseudomonadota</taxon>
        <taxon>Alphaproteobacteria</taxon>
        <taxon>Rickettsiales</taxon>
        <taxon>Anaplasmataceae</taxon>
        <taxon>Anaplasma</taxon>
        <taxon>phagocytophilum group</taxon>
    </lineage>
</organism>
<dbReference type="AlphaFoldDB" id="A0A161I6F3"/>
<reference evidence="1 2" key="1">
    <citation type="journal article" date="2013" name="Pathogens">
        <title>An Emerging Tick-Borne Disease of Humans Is Caused by a Subset of Strains with Conserved Genome Structure.</title>
        <authorList>
            <person name="Barbet A.F."/>
            <person name="Al-Khedery B."/>
            <person name="Stuen S."/>
            <person name="Granquist E.G."/>
            <person name="Felsheim R.F."/>
            <person name="Munderloh U.G."/>
        </authorList>
    </citation>
    <scope>NUCLEOTIDE SEQUENCE [LARGE SCALE GENOMIC DNA]</scope>
    <source>
        <strain evidence="1 2">Norway variant2</strain>
    </source>
</reference>
<evidence type="ECO:0000313" key="1">
    <source>
        <dbReference type="EMBL" id="ANC34613.1"/>
    </source>
</evidence>
<dbReference type="Proteomes" id="UP000053801">
    <property type="component" value="Chromosome"/>
</dbReference>
<protein>
    <submittedName>
        <fullName evidence="1">Uncharacterized protein</fullName>
    </submittedName>
</protein>
<reference evidence="1 2" key="2">
    <citation type="journal article" date="2014" name="Pathogens">
        <title>Comparative Genomics Identifies a Potential Marker of Human-Virulent Anaplasma phagocytophilum.</title>
        <authorList>
            <person name="Al-Khedery B."/>
            <person name="Barbet A.F."/>
        </authorList>
    </citation>
    <scope>NUCLEOTIDE SEQUENCE [LARGE SCALE GENOMIC DNA]</scope>
    <source>
        <strain evidence="1 2">Norway variant2</strain>
    </source>
</reference>
<gene>
    <name evidence="1" type="ORF">P029_04785</name>
</gene>
<sequence length="136" mass="13950">MVTGQTDKLTAALAKTSGKDIVQFAKAVEISAESIDGKICKISSGSSKQYSVGNPTTGGAKCGLGHSGSGEHQLKDFRTEVLEKGKGWPDSGNTSAEAGDNAKAVAKDLTKLTTEEKTIVAGLLAKTTARTLAVIP</sequence>
<proteinExistence type="predicted"/>
<dbReference type="EMBL" id="CP015376">
    <property type="protein sequence ID" value="ANC34613.1"/>
    <property type="molecule type" value="Genomic_DNA"/>
</dbReference>
<accession>A0A161I6F3</accession>
<evidence type="ECO:0000313" key="2">
    <source>
        <dbReference type="Proteomes" id="UP000053801"/>
    </source>
</evidence>